<sequence length="267" mass="29028">MAATPLPRVDSSFPNSARIYDYMLGGKDNFAADRAAAQRMIEANPSAPFTARANRAFIRRAVRYAAVEAGVRQFLDIGAGLPTRENVHQVALRAAPESRVVYVDHDPVVVVHGQALLATSPQVTMINQDLRRPDEILCHAETRALIDFDRPVCVLLAAVLHFVADREDPAAIVRRLRDALAPGSHLVISHTTDESPALIMNAARRGFQNAGSPLTPRPRSAVLDFFEGFELVDPGLVPVEDWRPDDDTAPATAQPAWVLAAGVAHKP</sequence>
<dbReference type="EMBL" id="QMEY01000004">
    <property type="protein sequence ID" value="RBQ19673.1"/>
    <property type="molecule type" value="Genomic_DNA"/>
</dbReference>
<accession>A0A366M1J1</accession>
<dbReference type="SUPFAM" id="SSF53335">
    <property type="entry name" value="S-adenosyl-L-methionine-dependent methyltransferases"/>
    <property type="match status" value="1"/>
</dbReference>
<dbReference type="InterPro" id="IPR006764">
    <property type="entry name" value="SAM_dep_MeTrfase_SAV2177_type"/>
</dbReference>
<keyword evidence="2" id="KW-1185">Reference proteome</keyword>
<proteinExistence type="predicted"/>
<dbReference type="InterPro" id="IPR029063">
    <property type="entry name" value="SAM-dependent_MTases_sf"/>
</dbReference>
<dbReference type="RefSeq" id="WP_113980940.1">
    <property type="nucleotide sequence ID" value="NZ_QMEY01000004.1"/>
</dbReference>
<comment type="caution">
    <text evidence="1">The sequence shown here is derived from an EMBL/GenBank/DDBJ whole genome shotgun (WGS) entry which is preliminary data.</text>
</comment>
<evidence type="ECO:0000313" key="2">
    <source>
        <dbReference type="Proteomes" id="UP000253303"/>
    </source>
</evidence>
<organism evidence="1 2">
    <name type="scientific">Spongiactinospora rosea</name>
    <dbReference type="NCBI Taxonomy" id="2248750"/>
    <lineage>
        <taxon>Bacteria</taxon>
        <taxon>Bacillati</taxon>
        <taxon>Actinomycetota</taxon>
        <taxon>Actinomycetes</taxon>
        <taxon>Streptosporangiales</taxon>
        <taxon>Streptosporangiaceae</taxon>
        <taxon>Spongiactinospora</taxon>
    </lineage>
</organism>
<dbReference type="Gene3D" id="3.40.50.150">
    <property type="entry name" value="Vaccinia Virus protein VP39"/>
    <property type="match status" value="1"/>
</dbReference>
<dbReference type="AlphaFoldDB" id="A0A366M1J1"/>
<dbReference type="PIRSF" id="PIRSF017393">
    <property type="entry name" value="MTase_SAV2177"/>
    <property type="match status" value="1"/>
</dbReference>
<evidence type="ECO:0008006" key="3">
    <source>
        <dbReference type="Google" id="ProtNLM"/>
    </source>
</evidence>
<gene>
    <name evidence="1" type="ORF">DP939_13140</name>
</gene>
<dbReference type="Pfam" id="PF04672">
    <property type="entry name" value="Methyltransf_19"/>
    <property type="match status" value="1"/>
</dbReference>
<evidence type="ECO:0000313" key="1">
    <source>
        <dbReference type="EMBL" id="RBQ19673.1"/>
    </source>
</evidence>
<name>A0A366M1J1_9ACTN</name>
<dbReference type="OrthoDB" id="3216820at2"/>
<dbReference type="Proteomes" id="UP000253303">
    <property type="component" value="Unassembled WGS sequence"/>
</dbReference>
<reference evidence="1 2" key="1">
    <citation type="submission" date="2018-06" db="EMBL/GenBank/DDBJ databases">
        <title>Sphaerisporangium craniellae sp. nov., isolated from a marine sponge in the South China Sea.</title>
        <authorList>
            <person name="Li L."/>
        </authorList>
    </citation>
    <scope>NUCLEOTIDE SEQUENCE [LARGE SCALE GENOMIC DNA]</scope>
    <source>
        <strain evidence="1 2">LHW63015</strain>
    </source>
</reference>
<protein>
    <recommendedName>
        <fullName evidence="3">S-adenosyl methyltransferase</fullName>
    </recommendedName>
</protein>